<proteinExistence type="predicted"/>
<dbReference type="RefSeq" id="WP_137619862.1">
    <property type="nucleotide sequence ID" value="NZ_NXLZ01000001.1"/>
</dbReference>
<sequence length="332" mass="38527">MKIVKFFFILVTVFLLVLIVMNQSISLYIEQKYHFIFYPQNDILKEANGFKIKLEQIRAILSNEPLPRENIEIETQVNNKTIDIDNHTDLNTSVEQNFNKTAQEENTTLEHNINFSNHTRLEVDPNQEFLFIGDSLMQGVAVALNKNLRNLGLKATDISRQNTGLSYKSYFNWAQATKETLSKNPNIKYLVILLGANDPWDIKKGGNYLHFGTPPWKEIYTSRVDEIIKIAQKHKVKILWFEIPPVKKDSLNKKIQILNEIYNQELVKNKEIFINTKLSFSVDNEYSTYIKDENNKSIKMRTDDGIHFTSNGAKVMSKLLLDHIEVKDKNVS</sequence>
<dbReference type="Gene3D" id="3.40.50.1110">
    <property type="entry name" value="SGNH hydrolase"/>
    <property type="match status" value="1"/>
</dbReference>
<dbReference type="EMBL" id="NXLZ01000001">
    <property type="protein sequence ID" value="TKX32006.1"/>
    <property type="molecule type" value="Genomic_DNA"/>
</dbReference>
<evidence type="ECO:0000313" key="2">
    <source>
        <dbReference type="Proteomes" id="UP000308838"/>
    </source>
</evidence>
<keyword evidence="2" id="KW-1185">Reference proteome</keyword>
<organism evidence="1 2">
    <name type="scientific">Campylobacter estrildidarum</name>
    <dbReference type="NCBI Taxonomy" id="2510189"/>
    <lineage>
        <taxon>Bacteria</taxon>
        <taxon>Pseudomonadati</taxon>
        <taxon>Campylobacterota</taxon>
        <taxon>Epsilonproteobacteria</taxon>
        <taxon>Campylobacterales</taxon>
        <taxon>Campylobacteraceae</taxon>
        <taxon>Campylobacter</taxon>
    </lineage>
</organism>
<reference evidence="1 2" key="1">
    <citation type="submission" date="2018-05" db="EMBL/GenBank/DDBJ databases">
        <title>Novel Campyloabacter and Helicobacter Species and Strains.</title>
        <authorList>
            <person name="Mannion A.J."/>
            <person name="Shen Z."/>
            <person name="Fox J.G."/>
        </authorList>
    </citation>
    <scope>NUCLEOTIDE SEQUENCE [LARGE SCALE GENOMIC DNA]</scope>
    <source>
        <strain evidence="2">MIT17-664</strain>
    </source>
</reference>
<dbReference type="OrthoDB" id="445620at2"/>
<accession>A0A4U7BSI4</accession>
<dbReference type="PANTHER" id="PTHR30383:SF24">
    <property type="entry name" value="THIOESTERASE 1_PROTEASE 1_LYSOPHOSPHOLIPASE L1"/>
    <property type="match status" value="1"/>
</dbReference>
<dbReference type="Proteomes" id="UP000308838">
    <property type="component" value="Unassembled WGS sequence"/>
</dbReference>
<evidence type="ECO:0000313" key="1">
    <source>
        <dbReference type="EMBL" id="TKX32006.1"/>
    </source>
</evidence>
<dbReference type="InterPro" id="IPR036514">
    <property type="entry name" value="SGNH_hydro_sf"/>
</dbReference>
<dbReference type="Pfam" id="PF04311">
    <property type="entry name" value="DUF459"/>
    <property type="match status" value="1"/>
</dbReference>
<dbReference type="InterPro" id="IPR051532">
    <property type="entry name" value="Ester_Hydrolysis_Enzymes"/>
</dbReference>
<dbReference type="AlphaFoldDB" id="A0A4U7BSI4"/>
<dbReference type="SUPFAM" id="SSF52266">
    <property type="entry name" value="SGNH hydrolase"/>
    <property type="match status" value="1"/>
</dbReference>
<dbReference type="GO" id="GO:0004622">
    <property type="term" value="F:phosphatidylcholine lysophospholipase activity"/>
    <property type="evidence" value="ECO:0007669"/>
    <property type="project" value="TreeGrafter"/>
</dbReference>
<protein>
    <submittedName>
        <fullName evidence="1">DUF459 domain-containing protein</fullName>
    </submittedName>
</protein>
<dbReference type="PANTHER" id="PTHR30383">
    <property type="entry name" value="THIOESTERASE 1/PROTEASE 1/LYSOPHOSPHOLIPASE L1"/>
    <property type="match status" value="1"/>
</dbReference>
<gene>
    <name evidence="1" type="ORF">CQA69_00375</name>
</gene>
<comment type="caution">
    <text evidence="1">The sequence shown here is derived from an EMBL/GenBank/DDBJ whole genome shotgun (WGS) entry which is preliminary data.</text>
</comment>
<dbReference type="InterPro" id="IPR007407">
    <property type="entry name" value="DUF459"/>
</dbReference>
<name>A0A4U7BSI4_9BACT</name>